<sequence length="308" mass="33202">MTIEHASVEIARKPWGRVDLRPWSSIDASADPVGELWFGRMDERAASPALLLKLLFTSQPLSIQVHPNDEFAHAIGLPNGKTEAWYILSAPPGARVALGLKRILTPQALRAAIRDGSIAGHVQWRPVAQGDVILVPGGTIHAIGANIVLAEIQQRSDTTFRLFDFGRQRELHEDSAVAASDAGPPPTQWPARRLTDGRTVLVASPPFVLERIDLQANSHWELDTDREAWLLVIDGKGRVGRTNATVGEAIFIEADHAGIDVGVSGMSILLAYPGPDPIASLLQDCTGRTTKSAAVQAPTSNEIIEVPT</sequence>
<organism evidence="3 4">
    <name type="scientific">Bradyrhizobium niftali</name>
    <dbReference type="NCBI Taxonomy" id="2560055"/>
    <lineage>
        <taxon>Bacteria</taxon>
        <taxon>Pseudomonadati</taxon>
        <taxon>Pseudomonadota</taxon>
        <taxon>Alphaproteobacteria</taxon>
        <taxon>Hyphomicrobiales</taxon>
        <taxon>Nitrobacteraceae</taxon>
        <taxon>Bradyrhizobium</taxon>
    </lineage>
</organism>
<dbReference type="InterPro" id="IPR014710">
    <property type="entry name" value="RmlC-like_jellyroll"/>
</dbReference>
<evidence type="ECO:0000256" key="1">
    <source>
        <dbReference type="ARBA" id="ARBA00022723"/>
    </source>
</evidence>
<evidence type="ECO:0000313" key="3">
    <source>
        <dbReference type="EMBL" id="TFV43867.1"/>
    </source>
</evidence>
<protein>
    <submittedName>
        <fullName evidence="3">Mannose-6-phosphate isomerase</fullName>
    </submittedName>
</protein>
<dbReference type="GO" id="GO:0016853">
    <property type="term" value="F:isomerase activity"/>
    <property type="evidence" value="ECO:0007669"/>
    <property type="project" value="UniProtKB-KW"/>
</dbReference>
<dbReference type="InterPro" id="IPR011051">
    <property type="entry name" value="RmlC_Cupin_sf"/>
</dbReference>
<dbReference type="OrthoDB" id="9808275at2"/>
<comment type="caution">
    <text evidence="3">The sequence shown here is derived from an EMBL/GenBank/DDBJ whole genome shotgun (WGS) entry which is preliminary data.</text>
</comment>
<dbReference type="InterPro" id="IPR051804">
    <property type="entry name" value="Carb_Metab_Reg_Kinase/Isom"/>
</dbReference>
<keyword evidence="2" id="KW-0862">Zinc</keyword>
<dbReference type="PANTHER" id="PTHR42742">
    <property type="entry name" value="TRANSCRIPTIONAL REPRESSOR MPRA"/>
    <property type="match status" value="1"/>
</dbReference>
<keyword evidence="3" id="KW-0413">Isomerase</keyword>
<keyword evidence="4" id="KW-1185">Reference proteome</keyword>
<dbReference type="EMBL" id="SPQT01000021">
    <property type="protein sequence ID" value="TFV43867.1"/>
    <property type="molecule type" value="Genomic_DNA"/>
</dbReference>
<keyword evidence="1" id="KW-0479">Metal-binding</keyword>
<dbReference type="GO" id="GO:0046872">
    <property type="term" value="F:metal ion binding"/>
    <property type="evidence" value="ECO:0007669"/>
    <property type="project" value="UniProtKB-KW"/>
</dbReference>
<evidence type="ECO:0000256" key="2">
    <source>
        <dbReference type="ARBA" id="ARBA00022833"/>
    </source>
</evidence>
<dbReference type="AlphaFoldDB" id="A0A4Y9LMH1"/>
<dbReference type="RefSeq" id="WP_135177273.1">
    <property type="nucleotide sequence ID" value="NZ_SPQT01000021.1"/>
</dbReference>
<dbReference type="SUPFAM" id="SSF51182">
    <property type="entry name" value="RmlC-like cupins"/>
    <property type="match status" value="1"/>
</dbReference>
<proteinExistence type="predicted"/>
<accession>A0A4Y9LMH1</accession>
<dbReference type="Proteomes" id="UP000297966">
    <property type="component" value="Unassembled WGS sequence"/>
</dbReference>
<dbReference type="Gene3D" id="2.60.120.10">
    <property type="entry name" value="Jelly Rolls"/>
    <property type="match status" value="1"/>
</dbReference>
<name>A0A4Y9LMH1_9BRAD</name>
<dbReference type="PANTHER" id="PTHR42742:SF3">
    <property type="entry name" value="FRUCTOKINASE"/>
    <property type="match status" value="1"/>
</dbReference>
<reference evidence="3 4" key="1">
    <citation type="submission" date="2019-03" db="EMBL/GenBank/DDBJ databases">
        <title>Bradyrhizobium diversity isolated from nodules of Chamaecrista fasciculata.</title>
        <authorList>
            <person name="Klepa M.S."/>
            <person name="Urquiaga M.O."/>
            <person name="Hungria M."/>
            <person name="Delamuta J.R."/>
        </authorList>
    </citation>
    <scope>NUCLEOTIDE SEQUENCE [LARGE SCALE GENOMIC DNA]</scope>
    <source>
        <strain evidence="3 4">CNPSo 3448</strain>
    </source>
</reference>
<dbReference type="CDD" id="cd07010">
    <property type="entry name" value="cupin_PMI_type_I_N_bac"/>
    <property type="match status" value="1"/>
</dbReference>
<evidence type="ECO:0000313" key="4">
    <source>
        <dbReference type="Proteomes" id="UP000297966"/>
    </source>
</evidence>
<gene>
    <name evidence="3" type="ORF">E4K65_30500</name>
</gene>